<feature type="compositionally biased region" description="Basic and acidic residues" evidence="1">
    <location>
        <begin position="185"/>
        <end position="194"/>
    </location>
</feature>
<evidence type="ECO:0000313" key="2">
    <source>
        <dbReference type="EMBL" id="EEP82400.1"/>
    </source>
</evidence>
<sequence length="205" mass="22200">MSGKEAEYPQGRVAPGGCVTPKQVASIQEVVGEDKDLSLLDGFEDVSAENQDKIRDAVENGHVADSDWRGDIEMNRPGKTGFRVRASKKKIDAEADHETPKKTKRHRGKKGGEDTDAEQSEEPAPKKAKAASSKSKPVARESEGKPETGDKPVENQKPGRKASKPRKAEEEQKSPASTGKKRSRKAADKVEARTGRVTRSMAKAG</sequence>
<dbReference type="OMA" id="LRENEHE"/>
<proteinExistence type="predicted"/>
<dbReference type="STRING" id="336963.C4JYL4"/>
<evidence type="ECO:0000313" key="3">
    <source>
        <dbReference type="Proteomes" id="UP000002058"/>
    </source>
</evidence>
<dbReference type="RefSeq" id="XP_002582492.1">
    <property type="nucleotide sequence ID" value="XM_002582446.1"/>
</dbReference>
<dbReference type="HOGENOM" id="CLU_1338415_0_0_1"/>
<dbReference type="KEGG" id="ure:UREG_07265"/>
<feature type="compositionally biased region" description="Basic and acidic residues" evidence="1">
    <location>
        <begin position="89"/>
        <end position="101"/>
    </location>
</feature>
<accession>C4JYL4</accession>
<dbReference type="SUPFAM" id="SSF57716">
    <property type="entry name" value="Glucocorticoid receptor-like (DNA-binding domain)"/>
    <property type="match status" value="1"/>
</dbReference>
<dbReference type="Proteomes" id="UP000002058">
    <property type="component" value="Unassembled WGS sequence"/>
</dbReference>
<gene>
    <name evidence="2" type="ORF">UREG_07265</name>
</gene>
<feature type="region of interest" description="Disordered" evidence="1">
    <location>
        <begin position="49"/>
        <end position="205"/>
    </location>
</feature>
<protein>
    <submittedName>
        <fullName evidence="2">Uncharacterized protein</fullName>
    </submittedName>
</protein>
<feature type="compositionally biased region" description="Basic and acidic residues" evidence="1">
    <location>
        <begin position="138"/>
        <end position="154"/>
    </location>
</feature>
<reference evidence="3" key="1">
    <citation type="journal article" date="2009" name="Genome Res.">
        <title>Comparative genomic analyses of the human fungal pathogens Coccidioides and their relatives.</title>
        <authorList>
            <person name="Sharpton T.J."/>
            <person name="Stajich J.E."/>
            <person name="Rounsley S.D."/>
            <person name="Gardner M.J."/>
            <person name="Wortman J.R."/>
            <person name="Jordar V.S."/>
            <person name="Maiti R."/>
            <person name="Kodira C.D."/>
            <person name="Neafsey D.E."/>
            <person name="Zeng Q."/>
            <person name="Hung C.-Y."/>
            <person name="McMahan C."/>
            <person name="Muszewska A."/>
            <person name="Grynberg M."/>
            <person name="Mandel M.A."/>
            <person name="Kellner E.M."/>
            <person name="Barker B.M."/>
            <person name="Galgiani J.N."/>
            <person name="Orbach M.J."/>
            <person name="Kirkland T.N."/>
            <person name="Cole G.T."/>
            <person name="Henn M.R."/>
            <person name="Birren B.W."/>
            <person name="Taylor J.W."/>
        </authorList>
    </citation>
    <scope>NUCLEOTIDE SEQUENCE [LARGE SCALE GENOMIC DNA]</scope>
    <source>
        <strain evidence="3">UAMH 1704</strain>
    </source>
</reference>
<dbReference type="VEuPathDB" id="FungiDB:UREG_07265"/>
<feature type="compositionally biased region" description="Basic and acidic residues" evidence="1">
    <location>
        <begin position="50"/>
        <end position="76"/>
    </location>
</feature>
<dbReference type="EMBL" id="CH476619">
    <property type="protein sequence ID" value="EEP82400.1"/>
    <property type="molecule type" value="Genomic_DNA"/>
</dbReference>
<evidence type="ECO:0000256" key="1">
    <source>
        <dbReference type="SAM" id="MobiDB-lite"/>
    </source>
</evidence>
<organism evidence="2 3">
    <name type="scientific">Uncinocarpus reesii (strain UAMH 1704)</name>
    <dbReference type="NCBI Taxonomy" id="336963"/>
    <lineage>
        <taxon>Eukaryota</taxon>
        <taxon>Fungi</taxon>
        <taxon>Dikarya</taxon>
        <taxon>Ascomycota</taxon>
        <taxon>Pezizomycotina</taxon>
        <taxon>Eurotiomycetes</taxon>
        <taxon>Eurotiomycetidae</taxon>
        <taxon>Onygenales</taxon>
        <taxon>Onygenaceae</taxon>
        <taxon>Uncinocarpus</taxon>
    </lineage>
</organism>
<dbReference type="OrthoDB" id="429950at2759"/>
<dbReference type="AlphaFoldDB" id="C4JYL4"/>
<dbReference type="InParanoid" id="C4JYL4"/>
<keyword evidence="3" id="KW-1185">Reference proteome</keyword>
<name>C4JYL4_UNCRE</name>
<dbReference type="eggNOG" id="ENOG502S5PB">
    <property type="taxonomic scope" value="Eukaryota"/>
</dbReference>
<dbReference type="GeneID" id="8438810"/>